<name>A0A2T5K713_9RHOB</name>
<gene>
    <name evidence="1" type="ORF">C8J28_109175</name>
</gene>
<sequence length="123" mass="13042">MLEQLSTLETLHMVAAAADAAKVRLTTVSRIDTLGTDIVTIHAPIGDHDQLTAMIAEYDDMTVVSVVDRKRMKLTVVAATGASGVKRGKDVLAVMPISPRASLIDVIRTTKTAVDAHHAARAA</sequence>
<organism evidence="1 2">
    <name type="scientific">Cereibacter azotoformans</name>
    <dbReference type="NCBI Taxonomy" id="43057"/>
    <lineage>
        <taxon>Bacteria</taxon>
        <taxon>Pseudomonadati</taxon>
        <taxon>Pseudomonadota</taxon>
        <taxon>Alphaproteobacteria</taxon>
        <taxon>Rhodobacterales</taxon>
        <taxon>Paracoccaceae</taxon>
        <taxon>Cereibacter</taxon>
    </lineage>
</organism>
<protein>
    <submittedName>
        <fullName evidence="1">Uncharacterized protein</fullName>
    </submittedName>
</protein>
<keyword evidence="2" id="KW-1185">Reference proteome</keyword>
<dbReference type="Proteomes" id="UP000244060">
    <property type="component" value="Unassembled WGS sequence"/>
</dbReference>
<dbReference type="RefSeq" id="WP_108221118.1">
    <property type="nucleotide sequence ID" value="NZ_QAOT01000009.1"/>
</dbReference>
<comment type="caution">
    <text evidence="1">The sequence shown here is derived from an EMBL/GenBank/DDBJ whole genome shotgun (WGS) entry which is preliminary data.</text>
</comment>
<dbReference type="AlphaFoldDB" id="A0A2T5K713"/>
<dbReference type="EMBL" id="QAOT01000009">
    <property type="protein sequence ID" value="PTR18215.1"/>
    <property type="molecule type" value="Genomic_DNA"/>
</dbReference>
<accession>A0A2T5K713</accession>
<evidence type="ECO:0000313" key="2">
    <source>
        <dbReference type="Proteomes" id="UP000244060"/>
    </source>
</evidence>
<reference evidence="1 2" key="1">
    <citation type="submission" date="2018-04" db="EMBL/GenBank/DDBJ databases">
        <title>Genomic Encyclopedia of Type Strains, Phase III (KMG-III): the genomes of soil and plant-associated and newly described type strains.</title>
        <authorList>
            <person name="Whitman W."/>
        </authorList>
    </citation>
    <scope>NUCLEOTIDE SEQUENCE [LARGE SCALE GENOMIC DNA]</scope>
    <source>
        <strain evidence="1 2">KA25</strain>
    </source>
</reference>
<evidence type="ECO:0000313" key="1">
    <source>
        <dbReference type="EMBL" id="PTR18215.1"/>
    </source>
</evidence>
<proteinExistence type="predicted"/>